<evidence type="ECO:0000313" key="9">
    <source>
        <dbReference type="EMBL" id="SPO02882.1"/>
    </source>
</evidence>
<feature type="transmembrane region" description="Helical" evidence="7">
    <location>
        <begin position="141"/>
        <end position="162"/>
    </location>
</feature>
<feature type="transmembrane region" description="Helical" evidence="7">
    <location>
        <begin position="188"/>
        <end position="209"/>
    </location>
</feature>
<feature type="transmembrane region" description="Helical" evidence="7">
    <location>
        <begin position="61"/>
        <end position="81"/>
    </location>
</feature>
<feature type="compositionally biased region" description="Low complexity" evidence="6">
    <location>
        <begin position="320"/>
        <end position="334"/>
    </location>
</feature>
<feature type="transmembrane region" description="Helical" evidence="7">
    <location>
        <begin position="30"/>
        <end position="49"/>
    </location>
</feature>
<sequence length="375" mass="41456">MPRTITPEVIASWPAPNPTNPETRGPTKTILTALIWAVATGILFLRLYTRRCISHRMGWDDYLVTSAYIPATAFSVVGIAMDHASRWNRHIWDLTPEWIAKGLQLRLAGFALFDLATTLTKLSILVLIHRLTKPTSIHLRRFILALVVLNLLGMITYLYLILLQCRPLSSYVAVFSSSRQCSDEGRSLLIAGIWNTVMDAVLVLLPLVIVIRSISLPRPQIAVVIFLFAMGGLVSVAGAVRTYLLYVQSTALDYDFTWRSGPSYLAGTVELYLGIVCVSIPATRLFFARLVPRLVDHSPTTNNKSDPEVVSTLSERAYSIPPQSSLAPSSLPSSERAAPDLNKALPPLETTDKSQAWGPRSSGMTVDMPLRISLW</sequence>
<evidence type="ECO:0000259" key="8">
    <source>
        <dbReference type="Pfam" id="PF20684"/>
    </source>
</evidence>
<evidence type="ECO:0000256" key="6">
    <source>
        <dbReference type="SAM" id="MobiDB-lite"/>
    </source>
</evidence>
<comment type="caution">
    <text evidence="9">The sequence shown here is derived from an EMBL/GenBank/DDBJ whole genome shotgun (WGS) entry which is preliminary data.</text>
</comment>
<keyword evidence="4 7" id="KW-0472">Membrane</keyword>
<evidence type="ECO:0000256" key="3">
    <source>
        <dbReference type="ARBA" id="ARBA00022989"/>
    </source>
</evidence>
<gene>
    <name evidence="9" type="ORF">DNG_05560</name>
</gene>
<dbReference type="PANTHER" id="PTHR33048:SF129">
    <property type="entry name" value="INTEGRAL MEMBRANE PROTEIN-RELATED"/>
    <property type="match status" value="1"/>
</dbReference>
<feature type="region of interest" description="Disordered" evidence="6">
    <location>
        <begin position="320"/>
        <end position="362"/>
    </location>
</feature>
<accession>A0AAE8SWD1</accession>
<feature type="transmembrane region" description="Helical" evidence="7">
    <location>
        <begin position="107"/>
        <end position="129"/>
    </location>
</feature>
<dbReference type="Pfam" id="PF20684">
    <property type="entry name" value="Fung_rhodopsin"/>
    <property type="match status" value="1"/>
</dbReference>
<keyword evidence="2 7" id="KW-0812">Transmembrane</keyword>
<feature type="domain" description="Rhodopsin" evidence="8">
    <location>
        <begin position="45"/>
        <end position="288"/>
    </location>
</feature>
<evidence type="ECO:0000256" key="1">
    <source>
        <dbReference type="ARBA" id="ARBA00004141"/>
    </source>
</evidence>
<evidence type="ECO:0000256" key="7">
    <source>
        <dbReference type="SAM" id="Phobius"/>
    </source>
</evidence>
<dbReference type="InterPro" id="IPR052337">
    <property type="entry name" value="SAT4-like"/>
</dbReference>
<feature type="transmembrane region" description="Helical" evidence="7">
    <location>
        <begin position="264"/>
        <end position="287"/>
    </location>
</feature>
<dbReference type="GO" id="GO:0016020">
    <property type="term" value="C:membrane"/>
    <property type="evidence" value="ECO:0007669"/>
    <property type="project" value="UniProtKB-SubCell"/>
</dbReference>
<dbReference type="Proteomes" id="UP001187682">
    <property type="component" value="Unassembled WGS sequence"/>
</dbReference>
<comment type="similarity">
    <text evidence="5">Belongs to the SAT4 family.</text>
</comment>
<organism evidence="9 10">
    <name type="scientific">Cephalotrichum gorgonifer</name>
    <dbReference type="NCBI Taxonomy" id="2041049"/>
    <lineage>
        <taxon>Eukaryota</taxon>
        <taxon>Fungi</taxon>
        <taxon>Dikarya</taxon>
        <taxon>Ascomycota</taxon>
        <taxon>Pezizomycotina</taxon>
        <taxon>Sordariomycetes</taxon>
        <taxon>Hypocreomycetidae</taxon>
        <taxon>Microascales</taxon>
        <taxon>Microascaceae</taxon>
        <taxon>Cephalotrichum</taxon>
    </lineage>
</organism>
<evidence type="ECO:0000256" key="5">
    <source>
        <dbReference type="ARBA" id="ARBA00038359"/>
    </source>
</evidence>
<evidence type="ECO:0000256" key="2">
    <source>
        <dbReference type="ARBA" id="ARBA00022692"/>
    </source>
</evidence>
<protein>
    <recommendedName>
        <fullName evidence="8">Rhodopsin domain-containing protein</fullName>
    </recommendedName>
</protein>
<evidence type="ECO:0000256" key="4">
    <source>
        <dbReference type="ARBA" id="ARBA00023136"/>
    </source>
</evidence>
<keyword evidence="10" id="KW-1185">Reference proteome</keyword>
<dbReference type="InterPro" id="IPR049326">
    <property type="entry name" value="Rhodopsin_dom_fungi"/>
</dbReference>
<proteinExistence type="inferred from homology"/>
<reference evidence="9" key="1">
    <citation type="submission" date="2018-03" db="EMBL/GenBank/DDBJ databases">
        <authorList>
            <person name="Guldener U."/>
        </authorList>
    </citation>
    <scope>NUCLEOTIDE SEQUENCE</scope>
</reference>
<name>A0AAE8SWD1_9PEZI</name>
<comment type="subcellular location">
    <subcellularLocation>
        <location evidence="1">Membrane</location>
        <topology evidence="1">Multi-pass membrane protein</topology>
    </subcellularLocation>
</comment>
<feature type="transmembrane region" description="Helical" evidence="7">
    <location>
        <begin position="221"/>
        <end position="244"/>
    </location>
</feature>
<dbReference type="PANTHER" id="PTHR33048">
    <property type="entry name" value="PTH11-LIKE INTEGRAL MEMBRANE PROTEIN (AFU_ORTHOLOGUE AFUA_5G11245)"/>
    <property type="match status" value="1"/>
</dbReference>
<dbReference type="AlphaFoldDB" id="A0AAE8SWD1"/>
<dbReference type="EMBL" id="ONZQ02000007">
    <property type="protein sequence ID" value="SPO02882.1"/>
    <property type="molecule type" value="Genomic_DNA"/>
</dbReference>
<evidence type="ECO:0000313" key="10">
    <source>
        <dbReference type="Proteomes" id="UP001187682"/>
    </source>
</evidence>
<keyword evidence="3 7" id="KW-1133">Transmembrane helix</keyword>